<dbReference type="InterPro" id="IPR016073">
    <property type="entry name" value="Skp1_comp_POZ"/>
</dbReference>
<evidence type="ECO:0000313" key="7">
    <source>
        <dbReference type="Proteomes" id="UP000324897"/>
    </source>
</evidence>
<dbReference type="InterPro" id="IPR000795">
    <property type="entry name" value="T_Tr_GTP-bd_dom"/>
</dbReference>
<keyword evidence="3" id="KW-0547">Nucleotide-binding</keyword>
<dbReference type="Gene3D" id="3.40.50.300">
    <property type="entry name" value="P-loop containing nucleotide triphosphate hydrolases"/>
    <property type="match status" value="1"/>
</dbReference>
<dbReference type="InterPro" id="IPR050100">
    <property type="entry name" value="TRAFAC_GTPase_members"/>
</dbReference>
<proteinExistence type="inferred from homology"/>
<gene>
    <name evidence="6" type="ORF">EJB05_35237</name>
</gene>
<organism evidence="6 7">
    <name type="scientific">Eragrostis curvula</name>
    <name type="common">weeping love grass</name>
    <dbReference type="NCBI Taxonomy" id="38414"/>
    <lineage>
        <taxon>Eukaryota</taxon>
        <taxon>Viridiplantae</taxon>
        <taxon>Streptophyta</taxon>
        <taxon>Embryophyta</taxon>
        <taxon>Tracheophyta</taxon>
        <taxon>Spermatophyta</taxon>
        <taxon>Magnoliopsida</taxon>
        <taxon>Liliopsida</taxon>
        <taxon>Poales</taxon>
        <taxon>Poaceae</taxon>
        <taxon>PACMAD clade</taxon>
        <taxon>Chloridoideae</taxon>
        <taxon>Eragrostideae</taxon>
        <taxon>Eragrostidinae</taxon>
        <taxon>Eragrostis</taxon>
    </lineage>
</organism>
<dbReference type="Pfam" id="PF01466">
    <property type="entry name" value="Skp1"/>
    <property type="match status" value="1"/>
</dbReference>
<comment type="pathway">
    <text evidence="1">Protein modification; protein ubiquitination.</text>
</comment>
<dbReference type="GO" id="GO:0006511">
    <property type="term" value="P:ubiquitin-dependent protein catabolic process"/>
    <property type="evidence" value="ECO:0007669"/>
    <property type="project" value="InterPro"/>
</dbReference>
<dbReference type="AlphaFoldDB" id="A0A5J9U6B8"/>
<dbReference type="InterPro" id="IPR036296">
    <property type="entry name" value="SKP1-like_dim_sf"/>
</dbReference>
<sequence length="433" mass="47730">MGKEKKTHINVVFLGHLGSGKSTIAGHLIHKLGGVNKRVIEKSENDAAESSSSSSSKHACPVLDSNLAALSSLALDGGVSATDDDVARFTFSTAKHRRYYTVADTPGHLDFIDAAVAAVSKPDKADCAVLFVDAGAGAFEAGFSQRSGMTRDLAIVAFATGVKQMICVVNKMDAATTDDPYSKARYDEIVAKVSSFLTNLGYDAGEVPFVPASGLGGDNLVDRSANLPWYEGPTLVEALDRISKPKKPPGVIRFKSHDGSSRVFMLDTKVAMAVAPNSEVFQGVIRDNCEGRVPVLDVASYVLEKVVEYSIRHAKFEEYTFKHGRDGTYPYPEELQIWDEEFFDVGTNMLYHILMAARYLNIRGLLTRTTKAVADIMKDKTADEIRKTFNIENDFTPEEEEQMQREELREYAWVDKRVRIHCACAPNETQHRE</sequence>
<dbReference type="Gene3D" id="3.30.710.10">
    <property type="entry name" value="Potassium Channel Kv1.1, Chain A"/>
    <property type="match status" value="1"/>
</dbReference>
<dbReference type="PRINTS" id="PR00315">
    <property type="entry name" value="ELONGATNFCT"/>
</dbReference>
<dbReference type="GO" id="GO:0005525">
    <property type="term" value="F:GTP binding"/>
    <property type="evidence" value="ECO:0007669"/>
    <property type="project" value="UniProtKB-KW"/>
</dbReference>
<feature type="domain" description="Tr-type G" evidence="5">
    <location>
        <begin position="6"/>
        <end position="249"/>
    </location>
</feature>
<dbReference type="GO" id="GO:0009867">
    <property type="term" value="P:jasmonic acid mediated signaling pathway"/>
    <property type="evidence" value="ECO:0007669"/>
    <property type="project" value="UniProtKB-ARBA"/>
</dbReference>
<keyword evidence="4" id="KW-0342">GTP-binding</keyword>
<dbReference type="InterPro" id="IPR001232">
    <property type="entry name" value="SKP1-like"/>
</dbReference>
<evidence type="ECO:0000256" key="2">
    <source>
        <dbReference type="ARBA" id="ARBA00009993"/>
    </source>
</evidence>
<dbReference type="EMBL" id="RWGY01000029">
    <property type="protein sequence ID" value="TVU19104.1"/>
    <property type="molecule type" value="Genomic_DNA"/>
</dbReference>
<dbReference type="SUPFAM" id="SSF54695">
    <property type="entry name" value="POZ domain"/>
    <property type="match status" value="1"/>
</dbReference>
<dbReference type="InterPro" id="IPR027417">
    <property type="entry name" value="P-loop_NTPase"/>
</dbReference>
<dbReference type="SUPFAM" id="SSF81382">
    <property type="entry name" value="Skp1 dimerisation domain-like"/>
    <property type="match status" value="1"/>
</dbReference>
<dbReference type="InterPro" id="IPR011333">
    <property type="entry name" value="SKP1/BTB/POZ_sf"/>
</dbReference>
<comment type="caution">
    <text evidence="6">The sequence shown here is derived from an EMBL/GenBank/DDBJ whole genome shotgun (WGS) entry which is preliminary data.</text>
</comment>
<name>A0A5J9U6B8_9POAL</name>
<accession>A0A5J9U6B8</accession>
<evidence type="ECO:0000313" key="6">
    <source>
        <dbReference type="EMBL" id="TVU19104.1"/>
    </source>
</evidence>
<evidence type="ECO:0000256" key="1">
    <source>
        <dbReference type="ARBA" id="ARBA00004906"/>
    </source>
</evidence>
<feature type="non-terminal residue" evidence="6">
    <location>
        <position position="1"/>
    </location>
</feature>
<dbReference type="Proteomes" id="UP000324897">
    <property type="component" value="Chromosome 7"/>
</dbReference>
<dbReference type="PROSITE" id="PS51722">
    <property type="entry name" value="G_TR_2"/>
    <property type="match status" value="1"/>
</dbReference>
<reference evidence="6 7" key="1">
    <citation type="journal article" date="2019" name="Sci. Rep.">
        <title>A high-quality genome of Eragrostis curvula grass provides insights into Poaceae evolution and supports new strategies to enhance forage quality.</title>
        <authorList>
            <person name="Carballo J."/>
            <person name="Santos B.A.C.M."/>
            <person name="Zappacosta D."/>
            <person name="Garbus I."/>
            <person name="Selva J.P."/>
            <person name="Gallo C.A."/>
            <person name="Diaz A."/>
            <person name="Albertini E."/>
            <person name="Caccamo M."/>
            <person name="Echenique V."/>
        </authorList>
    </citation>
    <scope>NUCLEOTIDE SEQUENCE [LARGE SCALE GENOMIC DNA]</scope>
    <source>
        <strain evidence="7">cv. Victoria</strain>
        <tissue evidence="6">Leaf</tissue>
    </source>
</reference>
<dbReference type="SUPFAM" id="SSF52540">
    <property type="entry name" value="P-loop containing nucleoside triphosphate hydrolases"/>
    <property type="match status" value="1"/>
</dbReference>
<dbReference type="PANTHER" id="PTHR23115">
    <property type="entry name" value="TRANSLATION FACTOR"/>
    <property type="match status" value="1"/>
</dbReference>
<dbReference type="GO" id="GO:0003924">
    <property type="term" value="F:GTPase activity"/>
    <property type="evidence" value="ECO:0007669"/>
    <property type="project" value="InterPro"/>
</dbReference>
<evidence type="ECO:0000256" key="3">
    <source>
        <dbReference type="ARBA" id="ARBA00022741"/>
    </source>
</evidence>
<protein>
    <recommendedName>
        <fullName evidence="5">Tr-type G domain-containing protein</fullName>
    </recommendedName>
</protein>
<evidence type="ECO:0000259" key="5">
    <source>
        <dbReference type="PROSITE" id="PS51722"/>
    </source>
</evidence>
<dbReference type="SMART" id="SM00512">
    <property type="entry name" value="Skp1"/>
    <property type="match status" value="1"/>
</dbReference>
<keyword evidence="7" id="KW-1185">Reference proteome</keyword>
<dbReference type="InterPro" id="IPR016072">
    <property type="entry name" value="Skp1_comp_dimer"/>
</dbReference>
<dbReference type="Pfam" id="PF00009">
    <property type="entry name" value="GTP_EFTU"/>
    <property type="match status" value="1"/>
</dbReference>
<comment type="similarity">
    <text evidence="2">Belongs to the SKP1 family.</text>
</comment>
<dbReference type="Gramene" id="TVU19104">
    <property type="protein sequence ID" value="TVU19104"/>
    <property type="gene ID" value="EJB05_35237"/>
</dbReference>
<evidence type="ECO:0000256" key="4">
    <source>
        <dbReference type="ARBA" id="ARBA00023134"/>
    </source>
</evidence>
<dbReference type="Pfam" id="PF03931">
    <property type="entry name" value="Skp1_POZ"/>
    <property type="match status" value="1"/>
</dbReference>